<sequence length="65" mass="7381">MKEFFDAINNSRGFHLFAVGLHAVGVIFFAWAYSKVPSNLFVFFAGWCCVYGASSLVWLRKEKAK</sequence>
<evidence type="ECO:0000313" key="2">
    <source>
        <dbReference type="EMBL" id="KGQ19901.1"/>
    </source>
</evidence>
<keyword evidence="1" id="KW-1133">Transmembrane helix</keyword>
<keyword evidence="1" id="KW-0812">Transmembrane</keyword>
<dbReference type="STRING" id="1300345.LF41_2408"/>
<protein>
    <recommendedName>
        <fullName evidence="4">Transmembrane protein</fullName>
    </recommendedName>
</protein>
<evidence type="ECO:0000256" key="1">
    <source>
        <dbReference type="SAM" id="Phobius"/>
    </source>
</evidence>
<keyword evidence="1" id="KW-0472">Membrane</keyword>
<dbReference type="Proteomes" id="UP000030518">
    <property type="component" value="Unassembled WGS sequence"/>
</dbReference>
<accession>A0A0A2WI85</accession>
<evidence type="ECO:0008006" key="4">
    <source>
        <dbReference type="Google" id="ProtNLM"/>
    </source>
</evidence>
<dbReference type="EMBL" id="JRKJ01000005">
    <property type="protein sequence ID" value="KGQ19901.1"/>
    <property type="molecule type" value="Genomic_DNA"/>
</dbReference>
<dbReference type="PATRIC" id="fig|1300345.3.peg.978"/>
<feature type="transmembrane region" description="Helical" evidence="1">
    <location>
        <begin position="40"/>
        <end position="59"/>
    </location>
</feature>
<dbReference type="AlphaFoldDB" id="A0A0A2WI85"/>
<organism evidence="2 3">
    <name type="scientific">Lysobacter dokdonensis DS-58</name>
    <dbReference type="NCBI Taxonomy" id="1300345"/>
    <lineage>
        <taxon>Bacteria</taxon>
        <taxon>Pseudomonadati</taxon>
        <taxon>Pseudomonadota</taxon>
        <taxon>Gammaproteobacteria</taxon>
        <taxon>Lysobacterales</taxon>
        <taxon>Lysobacteraceae</taxon>
        <taxon>Noviluteimonas</taxon>
    </lineage>
</organism>
<comment type="caution">
    <text evidence="2">The sequence shown here is derived from an EMBL/GenBank/DDBJ whole genome shotgun (WGS) entry which is preliminary data.</text>
</comment>
<proteinExistence type="predicted"/>
<name>A0A0A2WI85_9GAMM</name>
<feature type="transmembrane region" description="Helical" evidence="1">
    <location>
        <begin position="12"/>
        <end position="34"/>
    </location>
</feature>
<keyword evidence="3" id="KW-1185">Reference proteome</keyword>
<gene>
    <name evidence="2" type="ORF">LF41_2408</name>
</gene>
<dbReference type="RefSeq" id="WP_036166818.1">
    <property type="nucleotide sequence ID" value="NZ_JRKJ01000005.1"/>
</dbReference>
<reference evidence="2 3" key="1">
    <citation type="submission" date="2014-09" db="EMBL/GenBank/DDBJ databases">
        <title>Genome sequences of Lysobacter dokdonensis DS-58.</title>
        <authorList>
            <person name="Kim J.F."/>
            <person name="Kwak M.-J."/>
        </authorList>
    </citation>
    <scope>NUCLEOTIDE SEQUENCE [LARGE SCALE GENOMIC DNA]</scope>
    <source>
        <strain evidence="2 3">DS-58</strain>
    </source>
</reference>
<evidence type="ECO:0000313" key="3">
    <source>
        <dbReference type="Proteomes" id="UP000030518"/>
    </source>
</evidence>